<dbReference type="RefSeq" id="WP_119631934.1">
    <property type="nucleotide sequence ID" value="NZ_AP017928.1"/>
</dbReference>
<dbReference type="KEGG" id="mmai:sS8_4894"/>
<organism evidence="1 2">
    <name type="scientific">Methylocaldum marinum</name>
    <dbReference type="NCBI Taxonomy" id="1432792"/>
    <lineage>
        <taxon>Bacteria</taxon>
        <taxon>Pseudomonadati</taxon>
        <taxon>Pseudomonadota</taxon>
        <taxon>Gammaproteobacteria</taxon>
        <taxon>Methylococcales</taxon>
        <taxon>Methylococcaceae</taxon>
        <taxon>Methylocaldum</taxon>
    </lineage>
</organism>
<sequence length="240" mass="27023">MFIRSYPTLLARLETARERLLQLRAGVRTIEALKGPEAVAHYLVVNPYATRLTFECPPGVAPWFLSGDEGEALRVRLAPWAEKARARVRKTVRRRQSGADRCGADLSALSSRENSELALWLARTAGTATVVNLIARRKGLWRERLAPFVDWLTADELWALEVRRKRLHGERLDLFEAALLLGVSADEVLREIESGRLPVLGRRLVQGADEVWPWVLDRVVFMSGCSGEGEESIWAFGRPI</sequence>
<accession>A0A250KYX2</accession>
<name>A0A250KYX2_9GAMM</name>
<evidence type="ECO:0000313" key="2">
    <source>
        <dbReference type="Proteomes" id="UP000266313"/>
    </source>
</evidence>
<dbReference type="OrthoDB" id="271159at2"/>
<evidence type="ECO:0000313" key="1">
    <source>
        <dbReference type="EMBL" id="BBA36817.1"/>
    </source>
</evidence>
<reference evidence="1 2" key="1">
    <citation type="submission" date="2016-12" db="EMBL/GenBank/DDBJ databases">
        <title>Genome sequencing of Methylocaldum marinum.</title>
        <authorList>
            <person name="Takeuchi M."/>
            <person name="Kamagata Y."/>
            <person name="Hiraoka S."/>
            <person name="Oshima K."/>
            <person name="Hattori M."/>
            <person name="Iwasaki W."/>
        </authorList>
    </citation>
    <scope>NUCLEOTIDE SEQUENCE [LARGE SCALE GENOMIC DNA]</scope>
    <source>
        <strain evidence="1 2">S8</strain>
    </source>
</reference>
<protein>
    <submittedName>
        <fullName evidence="1">Uncharacterized protein</fullName>
    </submittedName>
</protein>
<proteinExistence type="predicted"/>
<dbReference type="Proteomes" id="UP000266313">
    <property type="component" value="Chromosome"/>
</dbReference>
<keyword evidence="2" id="KW-1185">Reference proteome</keyword>
<gene>
    <name evidence="1" type="ORF">sS8_4894</name>
</gene>
<dbReference type="EMBL" id="AP017928">
    <property type="protein sequence ID" value="BBA36817.1"/>
    <property type="molecule type" value="Genomic_DNA"/>
</dbReference>
<dbReference type="AlphaFoldDB" id="A0A250KYX2"/>